<dbReference type="PANTHER" id="PTHR38934">
    <property type="entry name" value="HYPHALLY REGULATED CELL WALL PROTEIN 1"/>
    <property type="match status" value="1"/>
</dbReference>
<dbReference type="EMBL" id="CT868074">
    <property type="protein sequence ID" value="CAK69833.1"/>
    <property type="molecule type" value="Genomic_DNA"/>
</dbReference>
<feature type="signal peptide" evidence="5">
    <location>
        <begin position="1"/>
        <end position="16"/>
    </location>
</feature>
<dbReference type="OrthoDB" id="409374at2759"/>
<feature type="chain" id="PRO_5002623456" description="TNFR-Cys domain-containing protein" evidence="5">
    <location>
        <begin position="17"/>
        <end position="1187"/>
    </location>
</feature>
<dbReference type="InterPro" id="IPR011936">
    <property type="entry name" value="Myxo_disulph_rpt"/>
</dbReference>
<protein>
    <recommendedName>
        <fullName evidence="8">TNFR-Cys domain-containing protein</fullName>
    </recommendedName>
</protein>
<accession>A0CGB6</accession>
<dbReference type="HOGENOM" id="CLU_008168_0_0_1"/>
<feature type="transmembrane region" description="Helical" evidence="4">
    <location>
        <begin position="1107"/>
        <end position="1128"/>
    </location>
</feature>
<feature type="transmembrane region" description="Helical" evidence="4">
    <location>
        <begin position="1021"/>
        <end position="1042"/>
    </location>
</feature>
<dbReference type="PANTHER" id="PTHR38934:SF6">
    <property type="entry name" value="CHROMOSOME UNDETERMINED SCAFFOLD_176, WHOLE GENOME SHOTGUN SEQUENCE"/>
    <property type="match status" value="1"/>
</dbReference>
<dbReference type="InParanoid" id="A0CGB6"/>
<dbReference type="RefSeq" id="XP_001437230.1">
    <property type="nucleotide sequence ID" value="XM_001437193.1"/>
</dbReference>
<evidence type="ECO:0000313" key="7">
    <source>
        <dbReference type="Proteomes" id="UP000000600"/>
    </source>
</evidence>
<keyword evidence="3" id="KW-1015">Disulfide bond</keyword>
<keyword evidence="4" id="KW-1133">Transmembrane helix</keyword>
<organism evidence="6 7">
    <name type="scientific">Paramecium tetraurelia</name>
    <dbReference type="NCBI Taxonomy" id="5888"/>
    <lineage>
        <taxon>Eukaryota</taxon>
        <taxon>Sar</taxon>
        <taxon>Alveolata</taxon>
        <taxon>Ciliophora</taxon>
        <taxon>Intramacronucleata</taxon>
        <taxon>Oligohymenophorea</taxon>
        <taxon>Peniculida</taxon>
        <taxon>Parameciidae</taxon>
        <taxon>Paramecium</taxon>
    </lineage>
</organism>
<sequence>MRLLIVLIYTTHQTLIYQFYANSYNRDGWQDLGGDTIFTSCGGIQYFGSSWGGTVVNSKLFDVPEDHSHIRVDCQILNIDGDTSVPVFEVDYRRRPDFQSTFTSQNQVCGNSQQEYIQSTTLIIQHNRRTVWMFVETFNGGGLISLKLSTVKCQYDCDGCIENQQIFCLKWKLHQYSFTQKYLTNFDGWVYVSQYSDHYYCGYCQYLLYQQIQYSTKLPLHKDVFIRFFKADGYTIIVDYQQGIKTISSFYQQVEILIENHYDPILILKIKTQPISDYGQIRDFDVFYTLPEKMLVNYLNQGCQEQIEDKCLICQEGWIQDKFLETCHPICPEGTIEDQYCSLKVIQPQSALIVSKLKEGCLEQIDNTCLICKEGWVKDKFLETCHPICGDGIIQGQEECDDANLISNDSCYQCKYSCINFCKTCVFGICYECVFGFDLNADLNCVSFCGDGNVVPYSDEQCDLNDNEEWDHCQDCRFVLIANCKRQLLSMCLVCELGYQLLENACFPHCGDKYVLQQYEECDDGNLQPYDGCFECKFQCAEDCNICYLGQCLLKCEDGYRFLNNRCLSICGDQIVTKEEDCDDGNKIQFDGCFDCKYSYSCPENCYECYQGICLKCNDQYQLLISNQCKLQLQCGDGLLQQQEECDDGNSEVLDGCKDCLIEQNWICTAMIRDSPSQCAFIQAPKLVISYLNMTSNSQYISIQFNQKVKIYSTQKLSETINCNLSNLNKKNWNSSLYIIQDVGSDVSFGEYIIEIEIQQLLEFRPILTIEVNQTVANYDNSFLDDFTKSITLQYPQYLGETQKEYAYKLKNLNMYLIYGLSGITCANLLLGNGDLFIEILAILQSQQYLRYINLQFPQNLEIYFSVNDLITIQPLLDFIDFSQIFSLIELQQNQQPYSEGKFAVYQENPTLIINLSFQILQCLIFLFLILLCNLIKKVIYKWIFCQRNFYYAQTLSLQINPKIVFKCQESFYKICLKLLNLKKYMSFQGLQKALILNGWDMTFKILLYTRTFSTNNYLDIVQLIITCVLLILYVTILLDSFKSKQTFSKLKRFEILIYGRQFFFLFYLIFCQNSQILQLGLLFMTNILQISLLFNYRHIQKRKNYIVQMVVEISVLTFMLSSFLYIQECNEYFNEEKKIILGWIHITILSTGIIVETIFIIKDLYQAWKRLYKRKKPQCARSQLFI</sequence>
<dbReference type="Pfam" id="PF13948">
    <property type="entry name" value="DUF4215"/>
    <property type="match status" value="5"/>
</dbReference>
<evidence type="ECO:0000256" key="5">
    <source>
        <dbReference type="SAM" id="SignalP"/>
    </source>
</evidence>
<keyword evidence="2" id="KW-0677">Repeat</keyword>
<evidence type="ECO:0000313" key="6">
    <source>
        <dbReference type="EMBL" id="CAK69833.1"/>
    </source>
</evidence>
<dbReference type="NCBIfam" id="TIGR02232">
    <property type="entry name" value="myxo_disulf_rpt"/>
    <property type="match status" value="3"/>
</dbReference>
<dbReference type="GeneID" id="5023025"/>
<name>A0CGB6_PARTE</name>
<gene>
    <name evidence="6" type="ORF">GSPATT00007273001</name>
</gene>
<feature type="transmembrane region" description="Helical" evidence="4">
    <location>
        <begin position="990"/>
        <end position="1009"/>
    </location>
</feature>
<feature type="transmembrane region" description="Helical" evidence="4">
    <location>
        <begin position="916"/>
        <end position="936"/>
    </location>
</feature>
<proteinExistence type="predicted"/>
<keyword evidence="4" id="KW-0812">Transmembrane</keyword>
<reference evidence="6 7" key="1">
    <citation type="journal article" date="2006" name="Nature">
        <title>Global trends of whole-genome duplications revealed by the ciliate Paramecium tetraurelia.</title>
        <authorList>
            <consortium name="Genoscope"/>
            <person name="Aury J.-M."/>
            <person name="Jaillon O."/>
            <person name="Duret L."/>
            <person name="Noel B."/>
            <person name="Jubin C."/>
            <person name="Porcel B.M."/>
            <person name="Segurens B."/>
            <person name="Daubin V."/>
            <person name="Anthouard V."/>
            <person name="Aiach N."/>
            <person name="Arnaiz O."/>
            <person name="Billaut A."/>
            <person name="Beisson J."/>
            <person name="Blanc I."/>
            <person name="Bouhouche K."/>
            <person name="Camara F."/>
            <person name="Duharcourt S."/>
            <person name="Guigo R."/>
            <person name="Gogendeau D."/>
            <person name="Katinka M."/>
            <person name="Keller A.-M."/>
            <person name="Kissmehl R."/>
            <person name="Klotz C."/>
            <person name="Koll F."/>
            <person name="Le Moue A."/>
            <person name="Lepere C."/>
            <person name="Malinsky S."/>
            <person name="Nowacki M."/>
            <person name="Nowak J.K."/>
            <person name="Plattner H."/>
            <person name="Poulain J."/>
            <person name="Ruiz F."/>
            <person name="Serrano V."/>
            <person name="Zagulski M."/>
            <person name="Dessen P."/>
            <person name="Betermier M."/>
            <person name="Weissenbach J."/>
            <person name="Scarpelli C."/>
            <person name="Schachter V."/>
            <person name="Sperling L."/>
            <person name="Meyer E."/>
            <person name="Cohen J."/>
            <person name="Wincker P."/>
        </authorList>
    </citation>
    <scope>NUCLEOTIDE SEQUENCE [LARGE SCALE GENOMIC DNA]</scope>
    <source>
        <strain evidence="6 7">Stock d4-2</strain>
    </source>
</reference>
<dbReference type="KEGG" id="ptm:GSPATT00007273001"/>
<dbReference type="OMA" id="WICTAMI"/>
<keyword evidence="1 5" id="KW-0732">Signal</keyword>
<keyword evidence="4" id="KW-0472">Membrane</keyword>
<feature type="transmembrane region" description="Helical" evidence="4">
    <location>
        <begin position="1140"/>
        <end position="1166"/>
    </location>
</feature>
<evidence type="ECO:0000256" key="1">
    <source>
        <dbReference type="ARBA" id="ARBA00022729"/>
    </source>
</evidence>
<evidence type="ECO:0000256" key="4">
    <source>
        <dbReference type="SAM" id="Phobius"/>
    </source>
</evidence>
<keyword evidence="7" id="KW-1185">Reference proteome</keyword>
<dbReference type="Proteomes" id="UP000000600">
    <property type="component" value="Unassembled WGS sequence"/>
</dbReference>
<dbReference type="AlphaFoldDB" id="A0CGB6"/>
<dbReference type="InterPro" id="IPR009030">
    <property type="entry name" value="Growth_fac_rcpt_cys_sf"/>
</dbReference>
<evidence type="ECO:0000256" key="2">
    <source>
        <dbReference type="ARBA" id="ARBA00022737"/>
    </source>
</evidence>
<dbReference type="SUPFAM" id="SSF57184">
    <property type="entry name" value="Growth factor receptor domain"/>
    <property type="match status" value="3"/>
</dbReference>
<evidence type="ECO:0000256" key="3">
    <source>
        <dbReference type="ARBA" id="ARBA00023157"/>
    </source>
</evidence>
<evidence type="ECO:0008006" key="8">
    <source>
        <dbReference type="Google" id="ProtNLM"/>
    </source>
</evidence>